<dbReference type="AlphaFoldDB" id="A0AAU3I624"/>
<feature type="domain" description="N-acetyltransferase" evidence="1">
    <location>
        <begin position="13"/>
        <end position="179"/>
    </location>
</feature>
<protein>
    <submittedName>
        <fullName evidence="2">GNAT family N-acetyltransferase</fullName>
    </submittedName>
</protein>
<dbReference type="PROSITE" id="PS51186">
    <property type="entry name" value="GNAT"/>
    <property type="match status" value="1"/>
</dbReference>
<name>A0AAU3I624_9ACTN</name>
<reference evidence="2" key="1">
    <citation type="submission" date="2022-10" db="EMBL/GenBank/DDBJ databases">
        <title>The complete genomes of actinobacterial strains from the NBC collection.</title>
        <authorList>
            <person name="Joergensen T.S."/>
            <person name="Alvarez Arevalo M."/>
            <person name="Sterndorff E.B."/>
            <person name="Faurdal D."/>
            <person name="Vuksanovic O."/>
            <person name="Mourched A.-S."/>
            <person name="Charusanti P."/>
            <person name="Shaw S."/>
            <person name="Blin K."/>
            <person name="Weber T."/>
        </authorList>
    </citation>
    <scope>NUCLEOTIDE SEQUENCE</scope>
    <source>
        <strain evidence="2">NBC_01393</strain>
    </source>
</reference>
<dbReference type="InterPro" id="IPR000182">
    <property type="entry name" value="GNAT_dom"/>
</dbReference>
<dbReference type="Pfam" id="PF00583">
    <property type="entry name" value="Acetyltransf_1"/>
    <property type="match status" value="1"/>
</dbReference>
<dbReference type="EMBL" id="CP109546">
    <property type="protein sequence ID" value="WTZ12609.1"/>
    <property type="molecule type" value="Genomic_DNA"/>
</dbReference>
<dbReference type="GO" id="GO:0016747">
    <property type="term" value="F:acyltransferase activity, transferring groups other than amino-acyl groups"/>
    <property type="evidence" value="ECO:0007669"/>
    <property type="project" value="InterPro"/>
</dbReference>
<evidence type="ECO:0000313" key="2">
    <source>
        <dbReference type="EMBL" id="WTZ12609.1"/>
    </source>
</evidence>
<dbReference type="Gene3D" id="3.40.630.30">
    <property type="match status" value="1"/>
</dbReference>
<gene>
    <name evidence="2" type="ORF">OG699_34310</name>
</gene>
<sequence>MDDPTPISTPGGLRVREMTLDDCPRVAEIRVRGWQVAYKGLIPQSYLDGLSVAEDAARRRRHLGQGDGSVVNLVAERDGSVVGWACHGPHRDGEAGPGEVELYAIYVHPDVLGQGVGQALLRESADRCAAAGHERMLLWVLKENTTARRFYERAGFGPDGAEEPFEAAGVAVPEVRYARVLTGAGRD</sequence>
<dbReference type="InterPro" id="IPR050276">
    <property type="entry name" value="MshD_Acetyltransferase"/>
</dbReference>
<dbReference type="InterPro" id="IPR016181">
    <property type="entry name" value="Acyl_CoA_acyltransferase"/>
</dbReference>
<organism evidence="2">
    <name type="scientific">Streptomyces sp. NBC_01393</name>
    <dbReference type="NCBI Taxonomy" id="2903851"/>
    <lineage>
        <taxon>Bacteria</taxon>
        <taxon>Bacillati</taxon>
        <taxon>Actinomycetota</taxon>
        <taxon>Actinomycetes</taxon>
        <taxon>Kitasatosporales</taxon>
        <taxon>Streptomycetaceae</taxon>
        <taxon>Streptomyces</taxon>
    </lineage>
</organism>
<accession>A0AAU3I624</accession>
<dbReference type="PANTHER" id="PTHR43617">
    <property type="entry name" value="L-AMINO ACID N-ACETYLTRANSFERASE"/>
    <property type="match status" value="1"/>
</dbReference>
<evidence type="ECO:0000259" key="1">
    <source>
        <dbReference type="PROSITE" id="PS51186"/>
    </source>
</evidence>
<proteinExistence type="predicted"/>
<dbReference type="SUPFAM" id="SSF55729">
    <property type="entry name" value="Acyl-CoA N-acyltransferases (Nat)"/>
    <property type="match status" value="1"/>
</dbReference>
<dbReference type="CDD" id="cd04301">
    <property type="entry name" value="NAT_SF"/>
    <property type="match status" value="1"/>
</dbReference>
<dbReference type="PANTHER" id="PTHR43617:SF2">
    <property type="entry name" value="UPF0039 PROTEIN SLL0451"/>
    <property type="match status" value="1"/>
</dbReference>